<comment type="pathway">
    <text evidence="1 9">Cofactor biosynthesis; (R)-pantothenate biosynthesis; (R)-pantoate from 3-methyl-2-oxobutanoate: step 2/2.</text>
</comment>
<dbReference type="InterPro" id="IPR003710">
    <property type="entry name" value="ApbA"/>
</dbReference>
<evidence type="ECO:0000256" key="9">
    <source>
        <dbReference type="RuleBase" id="RU362068"/>
    </source>
</evidence>
<dbReference type="Gene3D" id="1.10.1040.10">
    <property type="entry name" value="N-(1-d-carboxylethyl)-l-norvaline Dehydrogenase, domain 2"/>
    <property type="match status" value="1"/>
</dbReference>
<dbReference type="Proteomes" id="UP001162734">
    <property type="component" value="Chromosome"/>
</dbReference>
<keyword evidence="13" id="KW-1185">Reference proteome</keyword>
<evidence type="ECO:0000259" key="10">
    <source>
        <dbReference type="Pfam" id="PF02558"/>
    </source>
</evidence>
<dbReference type="EC" id="1.1.1.169" evidence="3 9"/>
<dbReference type="InterPro" id="IPR008927">
    <property type="entry name" value="6-PGluconate_DH-like_C_sf"/>
</dbReference>
<evidence type="ECO:0000256" key="2">
    <source>
        <dbReference type="ARBA" id="ARBA00007870"/>
    </source>
</evidence>
<evidence type="ECO:0000256" key="1">
    <source>
        <dbReference type="ARBA" id="ARBA00004994"/>
    </source>
</evidence>
<keyword evidence="6 9" id="KW-0560">Oxidoreductase</keyword>
<protein>
    <recommendedName>
        <fullName evidence="4 9">2-dehydropantoate 2-reductase</fullName>
        <ecNumber evidence="3 9">1.1.1.169</ecNumber>
    </recommendedName>
    <alternativeName>
        <fullName evidence="7 9">Ketopantoate reductase</fullName>
    </alternativeName>
</protein>
<dbReference type="NCBIfam" id="TIGR00745">
    <property type="entry name" value="apbA_panE"/>
    <property type="match status" value="1"/>
</dbReference>
<evidence type="ECO:0000256" key="7">
    <source>
        <dbReference type="ARBA" id="ARBA00032024"/>
    </source>
</evidence>
<dbReference type="EMBL" id="AP025592">
    <property type="protein sequence ID" value="BDG06907.1"/>
    <property type="molecule type" value="Genomic_DNA"/>
</dbReference>
<dbReference type="InterPro" id="IPR013752">
    <property type="entry name" value="KPA_reductase"/>
</dbReference>
<comment type="similarity">
    <text evidence="2 9">Belongs to the ketopantoate reductase family.</text>
</comment>
<evidence type="ECO:0000256" key="6">
    <source>
        <dbReference type="ARBA" id="ARBA00023002"/>
    </source>
</evidence>
<name>A0ABN6N4M0_9BACT</name>
<dbReference type="Pfam" id="PF08546">
    <property type="entry name" value="ApbA_C"/>
    <property type="match status" value="1"/>
</dbReference>
<dbReference type="InterPro" id="IPR051402">
    <property type="entry name" value="KPR-Related"/>
</dbReference>
<comment type="function">
    <text evidence="9">Catalyzes the NADPH-dependent reduction of ketopantoate into pantoic acid.</text>
</comment>
<accession>A0ABN6N4M0</accession>
<evidence type="ECO:0000259" key="11">
    <source>
        <dbReference type="Pfam" id="PF08546"/>
    </source>
</evidence>
<evidence type="ECO:0000256" key="4">
    <source>
        <dbReference type="ARBA" id="ARBA00019465"/>
    </source>
</evidence>
<dbReference type="Gene3D" id="3.40.50.720">
    <property type="entry name" value="NAD(P)-binding Rossmann-like Domain"/>
    <property type="match status" value="1"/>
</dbReference>
<evidence type="ECO:0000256" key="5">
    <source>
        <dbReference type="ARBA" id="ARBA00022857"/>
    </source>
</evidence>
<keyword evidence="5 9" id="KW-0521">NADP</keyword>
<dbReference type="Pfam" id="PF02558">
    <property type="entry name" value="ApbA"/>
    <property type="match status" value="1"/>
</dbReference>
<evidence type="ECO:0000313" key="12">
    <source>
        <dbReference type="EMBL" id="BDG06907.1"/>
    </source>
</evidence>
<evidence type="ECO:0000313" key="13">
    <source>
        <dbReference type="Proteomes" id="UP001162734"/>
    </source>
</evidence>
<evidence type="ECO:0000256" key="3">
    <source>
        <dbReference type="ARBA" id="ARBA00013014"/>
    </source>
</evidence>
<evidence type="ECO:0000256" key="8">
    <source>
        <dbReference type="ARBA" id="ARBA00048793"/>
    </source>
</evidence>
<reference evidence="13" key="1">
    <citation type="journal article" date="2022" name="Int. J. Syst. Evol. Microbiol.">
        <title>Anaeromyxobacter oryzae sp. nov., Anaeromyxobacter diazotrophicus sp. nov. and Anaeromyxobacter paludicola sp. nov., isolated from paddy soils.</title>
        <authorList>
            <person name="Itoh H."/>
            <person name="Xu Z."/>
            <person name="Mise K."/>
            <person name="Masuda Y."/>
            <person name="Ushijima N."/>
            <person name="Hayakawa C."/>
            <person name="Shiratori Y."/>
            <person name="Senoo K."/>
        </authorList>
    </citation>
    <scope>NUCLEOTIDE SEQUENCE [LARGE SCALE GENOMIC DNA]</scope>
    <source>
        <strain evidence="13">Red630</strain>
    </source>
</reference>
<comment type="catalytic activity">
    <reaction evidence="8 9">
        <text>(R)-pantoate + NADP(+) = 2-dehydropantoate + NADPH + H(+)</text>
        <dbReference type="Rhea" id="RHEA:16233"/>
        <dbReference type="ChEBI" id="CHEBI:11561"/>
        <dbReference type="ChEBI" id="CHEBI:15378"/>
        <dbReference type="ChEBI" id="CHEBI:15980"/>
        <dbReference type="ChEBI" id="CHEBI:57783"/>
        <dbReference type="ChEBI" id="CHEBI:58349"/>
        <dbReference type="EC" id="1.1.1.169"/>
    </reaction>
</comment>
<keyword evidence="9" id="KW-0566">Pantothenate biosynthesis</keyword>
<dbReference type="InterPro" id="IPR013328">
    <property type="entry name" value="6PGD_dom2"/>
</dbReference>
<organism evidence="12 13">
    <name type="scientific">Anaeromyxobacter paludicola</name>
    <dbReference type="NCBI Taxonomy" id="2918171"/>
    <lineage>
        <taxon>Bacteria</taxon>
        <taxon>Pseudomonadati</taxon>
        <taxon>Myxococcota</taxon>
        <taxon>Myxococcia</taxon>
        <taxon>Myxococcales</taxon>
        <taxon>Cystobacterineae</taxon>
        <taxon>Anaeromyxobacteraceae</taxon>
        <taxon>Anaeromyxobacter</taxon>
    </lineage>
</organism>
<dbReference type="InterPro" id="IPR013332">
    <property type="entry name" value="KPR_N"/>
</dbReference>
<dbReference type="InterPro" id="IPR036291">
    <property type="entry name" value="NAD(P)-bd_dom_sf"/>
</dbReference>
<feature type="domain" description="Ketopantoate reductase N-terminal" evidence="10">
    <location>
        <begin position="11"/>
        <end position="154"/>
    </location>
</feature>
<dbReference type="PANTHER" id="PTHR21708">
    <property type="entry name" value="PROBABLE 2-DEHYDROPANTOATE 2-REDUCTASE"/>
    <property type="match status" value="1"/>
</dbReference>
<gene>
    <name evidence="12" type="ORF">AMPC_00200</name>
</gene>
<dbReference type="PANTHER" id="PTHR21708:SF26">
    <property type="entry name" value="2-DEHYDROPANTOATE 2-REDUCTASE"/>
    <property type="match status" value="1"/>
</dbReference>
<dbReference type="SUPFAM" id="SSF48179">
    <property type="entry name" value="6-phosphogluconate dehydrogenase C-terminal domain-like"/>
    <property type="match status" value="1"/>
</dbReference>
<feature type="domain" description="Ketopantoate reductase C-terminal" evidence="11">
    <location>
        <begin position="182"/>
        <end position="306"/>
    </location>
</feature>
<proteinExistence type="inferred from homology"/>
<sequence>MPVSGPELHTVAVCGAGAVGGSYVERLQDLDPAGVVVVARGARRERLLREGLTVNGRRFAVRCVEPAPGAAPVDLLLVGVKQPHLAEAIADAGPLVGERTVVISLLNGVASEGALARAFGAEKVLPAFVIGNDVVREGTRISYTRFGTLVFGAPSNDPADPRVVAVRALLERAGIPCRVPEDILREQWWKFMLNVGVNQVSAVLRAPYRAFREVPEVRELTRQAALEAVAVARAEGVALGPEDVESIFPIVATLGPGGRTSMLQDVEAGRKTEVELFAGTVVELGARHGLPTPVNALLGTLLRALERMAGAA</sequence>
<dbReference type="SUPFAM" id="SSF51735">
    <property type="entry name" value="NAD(P)-binding Rossmann-fold domains"/>
    <property type="match status" value="1"/>
</dbReference>